<dbReference type="Gene3D" id="3.90.730.10">
    <property type="entry name" value="Ribonuclease T2-like"/>
    <property type="match status" value="1"/>
</dbReference>
<dbReference type="GO" id="GO:0016787">
    <property type="term" value="F:hydrolase activity"/>
    <property type="evidence" value="ECO:0007669"/>
    <property type="project" value="UniProtKB-KW"/>
</dbReference>
<dbReference type="Proteomes" id="UP000401081">
    <property type="component" value="Unassembled WGS sequence"/>
</dbReference>
<dbReference type="InterPro" id="IPR018188">
    <property type="entry name" value="RNase_T2_His_AS_1"/>
</dbReference>
<keyword evidence="2" id="KW-1185">Reference proteome</keyword>
<dbReference type="GO" id="GO:0033897">
    <property type="term" value="F:ribonuclease T2 activity"/>
    <property type="evidence" value="ECO:0007669"/>
    <property type="project" value="InterPro"/>
</dbReference>
<dbReference type="EC" id="3.1.27.6" evidence="1"/>
<dbReference type="GO" id="GO:0003723">
    <property type="term" value="F:RNA binding"/>
    <property type="evidence" value="ECO:0007669"/>
    <property type="project" value="InterPro"/>
</dbReference>
<dbReference type="InterPro" id="IPR036430">
    <property type="entry name" value="RNase_T2-like_sf"/>
</dbReference>
<dbReference type="AlphaFoldDB" id="A0A485CJT1"/>
<dbReference type="PROSITE" id="PS00530">
    <property type="entry name" value="RNASE_T2_1"/>
    <property type="match status" value="1"/>
</dbReference>
<reference evidence="1 2" key="1">
    <citation type="submission" date="2019-03" db="EMBL/GenBank/DDBJ databases">
        <authorList>
            <consortium name="Pathogen Informatics"/>
        </authorList>
    </citation>
    <scope>NUCLEOTIDE SEQUENCE [LARGE SCALE GENOMIC DNA]</scope>
    <source>
        <strain evidence="1 2">NCTC12993</strain>
    </source>
</reference>
<protein>
    <submittedName>
        <fullName evidence="1">Ribonuclease I</fullName>
        <ecNumber evidence="1">3.1.27.6</ecNumber>
    </submittedName>
</protein>
<sequence length="127" mass="14245">MCQGVRYCSAPAAFTLPLSYQHNMATSTVMFWRSPGKPVFAKVSMIKTAKNQLECQQPKEATNKADYLTVHGLWPGLPGSIASRGVDNNRWMRFGCATRPIPNMPEAKAGRKCALKRPGYRWKWPIS</sequence>
<name>A0A485CJT1_KLUCR</name>
<accession>A0A485CJT1</accession>
<evidence type="ECO:0000313" key="1">
    <source>
        <dbReference type="EMBL" id="VFS84982.1"/>
    </source>
</evidence>
<gene>
    <name evidence="1" type="primary">rna_2</name>
    <name evidence="1" type="ORF">NCTC12993_06536</name>
</gene>
<evidence type="ECO:0000313" key="2">
    <source>
        <dbReference type="Proteomes" id="UP000401081"/>
    </source>
</evidence>
<dbReference type="EMBL" id="CAADJD010000026">
    <property type="protein sequence ID" value="VFS84982.1"/>
    <property type="molecule type" value="Genomic_DNA"/>
</dbReference>
<keyword evidence="1" id="KW-0378">Hydrolase</keyword>
<proteinExistence type="predicted"/>
<organism evidence="1 2">
    <name type="scientific">Kluyvera cryocrescens</name>
    <name type="common">Kluyvera citrophila</name>
    <dbReference type="NCBI Taxonomy" id="580"/>
    <lineage>
        <taxon>Bacteria</taxon>
        <taxon>Pseudomonadati</taxon>
        <taxon>Pseudomonadota</taxon>
        <taxon>Gammaproteobacteria</taxon>
        <taxon>Enterobacterales</taxon>
        <taxon>Enterobacteriaceae</taxon>
        <taxon>Kluyvera</taxon>
    </lineage>
</organism>